<gene>
    <name evidence="4" type="ORF">BJ875DRAFT_547098</name>
</gene>
<feature type="domain" description="C2H2-type" evidence="3">
    <location>
        <begin position="155"/>
        <end position="184"/>
    </location>
</feature>
<dbReference type="PROSITE" id="PS00028">
    <property type="entry name" value="ZINC_FINGER_C2H2_1"/>
    <property type="match status" value="2"/>
</dbReference>
<dbReference type="InterPro" id="IPR013087">
    <property type="entry name" value="Znf_C2H2_type"/>
</dbReference>
<sequence>MSLSDVDDGAPSPPTQNIRFGLGPFPTAYLEGIIPASRDPRMQRPPRTQTTTPSASDGHQGGSQAGPAGGFAREPVHPSMTITIGPRLDGLNITLQTAGTTAPPSMDASQAHYGTEGFSHQGPFCSIGHCGQAADRNHGCCMFPEQMDHGMERLFACREPGCGRLFSQLGRLNAHQADHTGVRCGVCQMAIDHGGNVGTHQQSHGGVERSLCHLYGCDMQCAQLGHLEMPQYEDSAHTKTIQGLKTRFAAMEPVPGPEASGSGSGTDSGPSSNSFLLDISLLMT</sequence>
<dbReference type="Proteomes" id="UP000824998">
    <property type="component" value="Unassembled WGS sequence"/>
</dbReference>
<dbReference type="Gene3D" id="3.30.160.60">
    <property type="entry name" value="Classic Zinc Finger"/>
    <property type="match status" value="1"/>
</dbReference>
<feature type="compositionally biased region" description="Gly residues" evidence="2">
    <location>
        <begin position="59"/>
        <end position="69"/>
    </location>
</feature>
<feature type="region of interest" description="Disordered" evidence="2">
    <location>
        <begin position="252"/>
        <end position="272"/>
    </location>
</feature>
<evidence type="ECO:0000256" key="2">
    <source>
        <dbReference type="SAM" id="MobiDB-lite"/>
    </source>
</evidence>
<keyword evidence="1" id="KW-0479">Metal-binding</keyword>
<dbReference type="EMBL" id="MU251794">
    <property type="protein sequence ID" value="KAG9229269.1"/>
    <property type="molecule type" value="Genomic_DNA"/>
</dbReference>
<keyword evidence="1" id="KW-0862">Zinc</keyword>
<accession>A0A9P7Y8W2</accession>
<comment type="caution">
    <text evidence="4">The sequence shown here is derived from an EMBL/GenBank/DDBJ whole genome shotgun (WGS) entry which is preliminary data.</text>
</comment>
<feature type="region of interest" description="Disordered" evidence="2">
    <location>
        <begin position="35"/>
        <end position="80"/>
    </location>
</feature>
<dbReference type="PROSITE" id="PS50157">
    <property type="entry name" value="ZINC_FINGER_C2H2_2"/>
    <property type="match status" value="1"/>
</dbReference>
<evidence type="ECO:0000313" key="5">
    <source>
        <dbReference type="Proteomes" id="UP000824998"/>
    </source>
</evidence>
<evidence type="ECO:0000259" key="3">
    <source>
        <dbReference type="PROSITE" id="PS50157"/>
    </source>
</evidence>
<dbReference type="InterPro" id="IPR036236">
    <property type="entry name" value="Znf_C2H2_sf"/>
</dbReference>
<dbReference type="AlphaFoldDB" id="A0A9P7Y8W2"/>
<feature type="region of interest" description="Disordered" evidence="2">
    <location>
        <begin position="1"/>
        <end position="23"/>
    </location>
</feature>
<evidence type="ECO:0000256" key="1">
    <source>
        <dbReference type="PROSITE-ProRule" id="PRU00042"/>
    </source>
</evidence>
<evidence type="ECO:0000313" key="4">
    <source>
        <dbReference type="EMBL" id="KAG9229269.1"/>
    </source>
</evidence>
<dbReference type="GO" id="GO:0008270">
    <property type="term" value="F:zinc ion binding"/>
    <property type="evidence" value="ECO:0007669"/>
    <property type="project" value="UniProtKB-KW"/>
</dbReference>
<dbReference type="OrthoDB" id="6077919at2759"/>
<keyword evidence="1" id="KW-0863">Zinc-finger</keyword>
<dbReference type="SUPFAM" id="SSF57667">
    <property type="entry name" value="beta-beta-alpha zinc fingers"/>
    <property type="match status" value="1"/>
</dbReference>
<reference evidence="4" key="1">
    <citation type="journal article" date="2021" name="IMA Fungus">
        <title>Genomic characterization of three marine fungi, including Emericellopsis atlantica sp. nov. with signatures of a generalist lifestyle and marine biomass degradation.</title>
        <authorList>
            <person name="Hagestad O.C."/>
            <person name="Hou L."/>
            <person name="Andersen J.H."/>
            <person name="Hansen E.H."/>
            <person name="Altermark B."/>
            <person name="Li C."/>
            <person name="Kuhnert E."/>
            <person name="Cox R.J."/>
            <person name="Crous P.W."/>
            <person name="Spatafora J.W."/>
            <person name="Lail K."/>
            <person name="Amirebrahimi M."/>
            <person name="Lipzen A."/>
            <person name="Pangilinan J."/>
            <person name="Andreopoulos W."/>
            <person name="Hayes R.D."/>
            <person name="Ng V."/>
            <person name="Grigoriev I.V."/>
            <person name="Jackson S.A."/>
            <person name="Sutton T.D.S."/>
            <person name="Dobson A.D.W."/>
            <person name="Rama T."/>
        </authorList>
    </citation>
    <scope>NUCLEOTIDE SEQUENCE</scope>
    <source>
        <strain evidence="4">TRa018bII</strain>
    </source>
</reference>
<organism evidence="4 5">
    <name type="scientific">Amylocarpus encephaloides</name>
    <dbReference type="NCBI Taxonomy" id="45428"/>
    <lineage>
        <taxon>Eukaryota</taxon>
        <taxon>Fungi</taxon>
        <taxon>Dikarya</taxon>
        <taxon>Ascomycota</taxon>
        <taxon>Pezizomycotina</taxon>
        <taxon>Leotiomycetes</taxon>
        <taxon>Helotiales</taxon>
        <taxon>Helotiales incertae sedis</taxon>
        <taxon>Amylocarpus</taxon>
    </lineage>
</organism>
<proteinExistence type="predicted"/>
<protein>
    <recommendedName>
        <fullName evidence="3">C2H2-type domain-containing protein</fullName>
    </recommendedName>
</protein>
<keyword evidence="5" id="KW-1185">Reference proteome</keyword>
<dbReference type="SMART" id="SM00355">
    <property type="entry name" value="ZnF_C2H2"/>
    <property type="match status" value="2"/>
</dbReference>
<name>A0A9P7Y8W2_9HELO</name>